<protein>
    <submittedName>
        <fullName>TRP PROTEIN=140 kDa integral RHABDOMERAL photoreceptor protein/retina expressed gene product</fullName>
    </submittedName>
</protein>
<evidence type="ECO:0000256" key="1">
    <source>
        <dbReference type="ARBA" id="ARBA00022448"/>
    </source>
</evidence>
<reference key="1">
    <citation type="journal article" date="1996" name="J. Photochem. Photobiol. B">
        <title>Isolation of genes encoding photoreceptor-specific proteins by immunoscreening with antibodies directed against purified blowfly rhabdoms.</title>
        <authorList>
            <person name="Huber A."/>
            <person name="Sander P."/>
            <person name="Wolfrum U."/>
            <person name="Groell C."/>
            <person name="Gerdon G."/>
            <person name="Paulsen R."/>
        </authorList>
    </citation>
    <scope>PROTEIN SEQUENCE</scope>
</reference>
<dbReference type="GO" id="GO:0051480">
    <property type="term" value="P:regulation of cytosolic calcium ion concentration"/>
    <property type="evidence" value="ECO:0007669"/>
    <property type="project" value="TreeGrafter"/>
</dbReference>
<evidence type="ECO:0000256" key="4">
    <source>
        <dbReference type="SAM" id="Phobius"/>
    </source>
</evidence>
<dbReference type="GO" id="GO:0034703">
    <property type="term" value="C:cation channel complex"/>
    <property type="evidence" value="ECO:0007669"/>
    <property type="project" value="TreeGrafter"/>
</dbReference>
<keyword evidence="2" id="KW-0406">Ion transport</keyword>
<keyword evidence="4" id="KW-1133">Transmembrane helix</keyword>
<dbReference type="GO" id="GO:0005886">
    <property type="term" value="C:plasma membrane"/>
    <property type="evidence" value="ECO:0007669"/>
    <property type="project" value="TreeGrafter"/>
</dbReference>
<keyword evidence="3" id="KW-0407">Ion channel</keyword>
<dbReference type="PANTHER" id="PTHR10117">
    <property type="entry name" value="TRANSIENT RECEPTOR POTENTIAL CHANNEL"/>
    <property type="match status" value="1"/>
</dbReference>
<dbReference type="GO" id="GO:0070679">
    <property type="term" value="F:inositol 1,4,5 trisphosphate binding"/>
    <property type="evidence" value="ECO:0007669"/>
    <property type="project" value="TreeGrafter"/>
</dbReference>
<evidence type="ECO:0000256" key="3">
    <source>
        <dbReference type="ARBA" id="ARBA00023303"/>
    </source>
</evidence>
<keyword evidence="4" id="KW-0472">Membrane</keyword>
<proteinExistence type="predicted"/>
<name>Q9TXE9_CALVI</name>
<dbReference type="AlphaFoldDB" id="Q9TXE9"/>
<organism>
    <name type="scientific">Calliphora vicina</name>
    <name type="common">Blue blowfly</name>
    <name type="synonym">Calliphora erythrocephala</name>
    <dbReference type="NCBI Taxonomy" id="7373"/>
    <lineage>
        <taxon>Eukaryota</taxon>
        <taxon>Metazoa</taxon>
        <taxon>Ecdysozoa</taxon>
        <taxon>Arthropoda</taxon>
        <taxon>Hexapoda</taxon>
        <taxon>Insecta</taxon>
        <taxon>Pterygota</taxon>
        <taxon>Neoptera</taxon>
        <taxon>Endopterygota</taxon>
        <taxon>Diptera</taxon>
        <taxon>Brachycera</taxon>
        <taxon>Muscomorpha</taxon>
        <taxon>Oestroidea</taxon>
        <taxon>Calliphoridae</taxon>
        <taxon>Calliphorinae</taxon>
        <taxon>Calliphora</taxon>
    </lineage>
</organism>
<feature type="transmembrane region" description="Helical" evidence="4">
    <location>
        <begin position="19"/>
        <end position="41"/>
    </location>
</feature>
<evidence type="ECO:0000256" key="2">
    <source>
        <dbReference type="ARBA" id="ARBA00023065"/>
    </source>
</evidence>
<dbReference type="InterPro" id="IPR002153">
    <property type="entry name" value="TRPC_channel"/>
</dbReference>
<keyword evidence="1" id="KW-0813">Transport</keyword>
<dbReference type="GO" id="GO:0015279">
    <property type="term" value="F:store-operated calcium channel activity"/>
    <property type="evidence" value="ECO:0007669"/>
    <property type="project" value="TreeGrafter"/>
</dbReference>
<keyword evidence="4" id="KW-0812">Transmembrane</keyword>
<sequence length="115" mass="13681">LGPLQVSLGRMIIDIIKFFFIYTLVLFAFGCGLNQLLWYYAELWMSYFEDGGTVPPPFNMFPSVKLMRKVFGKQRPKRSRSFMLKSRVKAQSLHERVMKLLIRRYITAEQRHRDD</sequence>
<accession>Q9TXE9</accession>
<dbReference type="PANTHER" id="PTHR10117:SF51">
    <property type="entry name" value="TRANSIENT RECEPTOR POTENTIAL PROTEIN"/>
    <property type="match status" value="1"/>
</dbReference>